<feature type="compositionally biased region" description="Polar residues" evidence="8">
    <location>
        <begin position="408"/>
        <end position="419"/>
    </location>
</feature>
<comment type="subcellular location">
    <subcellularLocation>
        <location evidence="1">Nucleus</location>
    </subcellularLocation>
</comment>
<feature type="compositionally biased region" description="Low complexity" evidence="8">
    <location>
        <begin position="1433"/>
        <end position="1446"/>
    </location>
</feature>
<dbReference type="PANTHER" id="PTHR46774">
    <property type="entry name" value="CHROMATIN MODIFICATION-RELATED PROTEIN EAF1 A-RELATED"/>
    <property type="match status" value="1"/>
</dbReference>
<feature type="compositionally biased region" description="Polar residues" evidence="8">
    <location>
        <begin position="59"/>
        <end position="72"/>
    </location>
</feature>
<dbReference type="GO" id="GO:0035267">
    <property type="term" value="C:NuA4 histone acetyltransferase complex"/>
    <property type="evidence" value="ECO:0007669"/>
    <property type="project" value="InterPro"/>
</dbReference>
<feature type="compositionally biased region" description="Polar residues" evidence="8">
    <location>
        <begin position="1516"/>
        <end position="1531"/>
    </location>
</feature>
<feature type="region of interest" description="Disordered" evidence="8">
    <location>
        <begin position="1266"/>
        <end position="1346"/>
    </location>
</feature>
<feature type="compositionally biased region" description="Polar residues" evidence="8">
    <location>
        <begin position="1570"/>
        <end position="1593"/>
    </location>
</feature>
<evidence type="ECO:0008006" key="12">
    <source>
        <dbReference type="Google" id="ProtNLM"/>
    </source>
</evidence>
<feature type="compositionally biased region" description="Basic and acidic residues" evidence="8">
    <location>
        <begin position="420"/>
        <end position="443"/>
    </location>
</feature>
<dbReference type="GO" id="GO:0003677">
    <property type="term" value="F:DNA binding"/>
    <property type="evidence" value="ECO:0007669"/>
    <property type="project" value="UniProtKB-KW"/>
</dbReference>
<feature type="compositionally biased region" description="Polar residues" evidence="8">
    <location>
        <begin position="1313"/>
        <end position="1325"/>
    </location>
</feature>
<feature type="compositionally biased region" description="Polar residues" evidence="8">
    <location>
        <begin position="89"/>
        <end position="100"/>
    </location>
</feature>
<feature type="compositionally biased region" description="Polar residues" evidence="8">
    <location>
        <begin position="1202"/>
        <end position="1219"/>
    </location>
</feature>
<dbReference type="Pfam" id="PF07529">
    <property type="entry name" value="HSA"/>
    <property type="match status" value="1"/>
</dbReference>
<dbReference type="Pfam" id="PF13921">
    <property type="entry name" value="Myb_DNA-bind_6"/>
    <property type="match status" value="1"/>
</dbReference>
<feature type="compositionally biased region" description="Basic and acidic residues" evidence="8">
    <location>
        <begin position="73"/>
        <end position="87"/>
    </location>
</feature>
<feature type="compositionally biased region" description="Polar residues" evidence="8">
    <location>
        <begin position="1404"/>
        <end position="1423"/>
    </location>
</feature>
<dbReference type="EMBL" id="GEVK01022563">
    <property type="protein sequence ID" value="JAU30269.1"/>
    <property type="molecule type" value="Transcribed_RNA"/>
</dbReference>
<dbReference type="InterPro" id="IPR009057">
    <property type="entry name" value="Homeodomain-like_sf"/>
</dbReference>
<comment type="similarity">
    <text evidence="2">Belongs to the EAF1 family.</text>
</comment>
<feature type="region of interest" description="Disordered" evidence="8">
    <location>
        <begin position="1201"/>
        <end position="1249"/>
    </location>
</feature>
<gene>
    <name evidence="11" type="ORF">LC_TR15553_c3_g1_i1_g.53507</name>
</gene>
<feature type="compositionally biased region" description="Polar residues" evidence="8">
    <location>
        <begin position="1606"/>
        <end position="1622"/>
    </location>
</feature>
<dbReference type="InterPro" id="IPR001005">
    <property type="entry name" value="SANT/Myb"/>
</dbReference>
<dbReference type="SUPFAM" id="SSF46689">
    <property type="entry name" value="Homeodomain-like"/>
    <property type="match status" value="1"/>
</dbReference>
<dbReference type="InterPro" id="IPR044798">
    <property type="entry name" value="EAF1A/B"/>
</dbReference>
<sequence length="1887" mass="203936">MGGVIDSGGGIGIKSSPHRAAIEKAQAELRQEYDVREERRRELEFLEKGGNPLDFKFGNATSQSVQSTSLTDKQADHFLKSEVKDSLPRTASQHGDSVESSGRPGVSIVSEPNTADNLLLFDAEDKSLEGERNSKYPNKRSRTSESERSLKANNPRNTKETEDSAIFRPYARRNRSKVNRDPARSSSTEVTQSRRETVDVKVSSSEAGNHKNKHAAAVPCPSSATSNGNMILKDVAPSNLLKTEDDVLVVRESTATTKKSPVKEKVDILCGKSSADVASRETGLTGVKADVVSASTIIDSLSAVVTGSQETNSTQLNGLGDLREEKESSKNIAAVGEKGLDQESSHANNIEVDVDTKIGVHREDESDSNGMPVQSASREEGILNPTVAEMAGTKSEEEAGDTTIIVSEHNSGDQSQTKSPKVENEGHKTTAELHNEKTCSETEIKKQDDLETLQTDTKVTSELPDTSDGSLCPQKSQAAAETNTCIVSENVLSEPGITALKHQHSLDVGSGIVDTSKEDSVLEQARIIKAKRQRMAEFSFGTVPVEVRTKSQWDFVLEEMAWLANDFAQERLWKMTAAAQICHRVALTSQLRFEEQIKHIKLKKIASFLSNAILKFWSSVEVPGELEEISLGTEKETCQESNCENGRKCLAAGVKEYASRFLKYNNSSIPYHSAVPSTPENMCDPEILDVSMVDQLTEESLFYSVPSGAMEVYHKSIETHLARCVYEHSMQEEVDTSAYDAAGGYNVTAFDEDEGETSTYYYPGAFECSKSFNLSHKKRKNLMKSHSARSYDLGADLPYVNNTGGSNSSNLMARRPASNMNVGSVPTRRVRTASRQRIVSPFGCATAGSLQGPSKTDASSGDTSSFQDEQSSLHGGSAVQKGTEVESRGNFEKQLPYDMAETSGKPKKKKKTHLGSAYDQTWHLDSSVHTEQKDNWKKRAENHFDMNGLYGPHSAKKQKTTKQLVENNFNCAIPLTGSIPSPAASQMSNMSNPNKSIKFFGGRDRARKIKGMKISPGQHGSENPWSLFEDQALVVLVHDMGPNWELISDAMNCTLKIKCIYRNPSECKERHKILMDRTGGDGADSAEDSGNSQSYPSTLPGIPKGSARQLFQRLQGPVEEDTLKSHFEKICSIGKKFHQRKIQNDRDPKQILPVHNSQVMALSHVFPNNLSGSVLTPLDLCDVATSGQDLFSLENSGLPMLNQGTSAPPASEANPSLAGSSGVALGNNLSTTSSPTSASARFNTPRGSLPLDEQHRIQQHNQMLSGRNLPQPSLATPGAVSRPDLAHRVPGGNAISVSGTNRSTPLSRPGFQGASSLAVPNTGSMLASGMGGNSNSGNINSVGNSTLRPRGAMQHMVRAAKGNAQGIPALSSGFTNQTTPPVPAYPGHLSQQHQLSQPSHVLGNSHNPHLQSPNLAPGAQQQAFAIRQKQMHQRYLQQQKQQQQQQFPTSGAMTPHVPSRPQVPPVSSPPQNSPQTQPLASSQPLLMPLSSNSPSMTAIPQQQPQKAQFPVHGLNRNPQSGAPGVNNQAVKQRQRQLQQQSGRQHPHQRQTTQGVQQSKLLKGTGRGNIMHQSKSVDPSTLNGSTMSPGTQGTEKVEATVQAVPGQPSNPVTVVSTHPQSKPLNPHQYSSTSQQQPKTSPGAPSPSSQQNPLRQLDSDNSIQGEKSAVVAGNILPASSPSVTPTVAKPNHQHLLLHQKQGNQVQPTSHRTVPPNPDLSKKSEAEHSPRDPQSVINTTQTASLGTTKGVPQTSDNSISTTEVGSTTVSSPPKEGHLPTSDSSDQNGQVSSSITNSTGSDPVTKIAQGLGLSPDGLAGHNHKSETEGQQQQQQESPPLAQRQPELSEPLLVQNRKHIPSDLKQQPYLKTLELEAVHEKSTPRPPDTKVE</sequence>
<feature type="compositionally biased region" description="Polar residues" evidence="8">
    <location>
        <begin position="1777"/>
        <end position="1798"/>
    </location>
</feature>
<evidence type="ECO:0000256" key="3">
    <source>
        <dbReference type="ARBA" id="ARBA00022853"/>
    </source>
</evidence>
<feature type="compositionally biased region" description="Polar residues" evidence="8">
    <location>
        <begin position="1295"/>
        <end position="1306"/>
    </location>
</feature>
<feature type="compositionally biased region" description="Low complexity" evidence="8">
    <location>
        <begin position="1230"/>
        <end position="1240"/>
    </location>
</feature>
<evidence type="ECO:0000313" key="11">
    <source>
        <dbReference type="EMBL" id="JAU30269.1"/>
    </source>
</evidence>
<dbReference type="SMART" id="SM00717">
    <property type="entry name" value="SANT"/>
    <property type="match status" value="1"/>
</dbReference>
<name>A0A1J3EJA3_NOCCA</name>
<feature type="compositionally biased region" description="Low complexity" evidence="8">
    <location>
        <begin position="1627"/>
        <end position="1640"/>
    </location>
</feature>
<dbReference type="GO" id="GO:0009909">
    <property type="term" value="P:regulation of flower development"/>
    <property type="evidence" value="ECO:0007669"/>
    <property type="project" value="UniProtKB-ARBA"/>
</dbReference>
<protein>
    <recommendedName>
        <fullName evidence="12">Chromatin modification-related protein EAF1 B</fullName>
    </recommendedName>
</protein>
<feature type="region of interest" description="Disordered" evidence="8">
    <location>
        <begin position="1076"/>
        <end position="1102"/>
    </location>
</feature>
<feature type="compositionally biased region" description="Basic and acidic residues" evidence="8">
    <location>
        <begin position="1717"/>
        <end position="1728"/>
    </location>
</feature>
<feature type="region of interest" description="Disordered" evidence="8">
    <location>
        <begin position="1369"/>
        <end position="1657"/>
    </location>
</feature>
<feature type="compositionally biased region" description="Polar residues" evidence="8">
    <location>
        <begin position="848"/>
        <end position="874"/>
    </location>
</feature>
<accession>A0A1J3EJA3</accession>
<evidence type="ECO:0000256" key="8">
    <source>
        <dbReference type="SAM" id="MobiDB-lite"/>
    </source>
</evidence>
<keyword evidence="5" id="KW-0539">Nucleus</keyword>
<evidence type="ECO:0000259" key="10">
    <source>
        <dbReference type="PROSITE" id="PS51204"/>
    </source>
</evidence>
<evidence type="ECO:0000256" key="1">
    <source>
        <dbReference type="ARBA" id="ARBA00004123"/>
    </source>
</evidence>
<reference evidence="11" key="1">
    <citation type="submission" date="2016-07" db="EMBL/GenBank/DDBJ databases">
        <title>De novo transcriptome assembly of four accessions of the metal hyperaccumulator plant Noccaea caerulescens.</title>
        <authorList>
            <person name="Blande D."/>
            <person name="Halimaa P."/>
            <person name="Tervahauta A.I."/>
            <person name="Aarts M.G."/>
            <person name="Karenlampi S.O."/>
        </authorList>
    </citation>
    <scope>NUCLEOTIDE SEQUENCE</scope>
</reference>
<evidence type="ECO:0000256" key="7">
    <source>
        <dbReference type="ARBA" id="ARBA00062794"/>
    </source>
</evidence>
<feature type="compositionally biased region" description="Low complexity" evidence="8">
    <location>
        <begin position="1335"/>
        <end position="1345"/>
    </location>
</feature>
<proteinExistence type="inferred from homology"/>
<feature type="compositionally biased region" description="Polar residues" evidence="8">
    <location>
        <begin position="1644"/>
        <end position="1657"/>
    </location>
</feature>
<feature type="domain" description="HSA" evidence="10">
    <location>
        <begin position="540"/>
        <end position="618"/>
    </location>
</feature>
<evidence type="ECO:0000256" key="5">
    <source>
        <dbReference type="ARBA" id="ARBA00023242"/>
    </source>
</evidence>
<feature type="compositionally biased region" description="Low complexity" evidence="8">
    <location>
        <begin position="1473"/>
        <end position="1495"/>
    </location>
</feature>
<comment type="subunit">
    <text evidence="7">Component of the NuA4 histone acetyltransferase complex. Interacts with ARP4 and SWC4, and (via HSA domain) with TAF14 and TAF14B.</text>
</comment>
<feature type="region of interest" description="Disordered" evidence="8">
    <location>
        <begin position="47"/>
        <end position="221"/>
    </location>
</feature>
<keyword evidence="4" id="KW-0238">DNA-binding</keyword>
<feature type="compositionally biased region" description="Basic and acidic residues" evidence="8">
    <location>
        <begin position="123"/>
        <end position="134"/>
    </location>
</feature>
<evidence type="ECO:0000256" key="4">
    <source>
        <dbReference type="ARBA" id="ARBA00023125"/>
    </source>
</evidence>
<feature type="region of interest" description="Disordered" evidence="8">
    <location>
        <begin position="1698"/>
        <end position="1863"/>
    </location>
</feature>
<dbReference type="PANTHER" id="PTHR46774:SF7">
    <property type="entry name" value="MYB-LIKE DOMAIN-CONTAINING PROTEIN"/>
    <property type="match status" value="1"/>
</dbReference>
<dbReference type="FunFam" id="1.10.10.60:FF:000578">
    <property type="entry name" value="Helicase/SANT-associated, DNA binding protein"/>
    <property type="match status" value="1"/>
</dbReference>
<feature type="compositionally biased region" description="Polar residues" evidence="8">
    <location>
        <begin position="1732"/>
        <end position="1754"/>
    </location>
</feature>
<feature type="compositionally biased region" description="Polar residues" evidence="8">
    <location>
        <begin position="1496"/>
        <end position="1506"/>
    </location>
</feature>
<evidence type="ECO:0000259" key="9">
    <source>
        <dbReference type="PROSITE" id="PS50090"/>
    </source>
</evidence>
<dbReference type="Gene3D" id="1.10.10.60">
    <property type="entry name" value="Homeodomain-like"/>
    <property type="match status" value="1"/>
</dbReference>
<keyword evidence="3" id="KW-0156">Chromatin regulator</keyword>
<organism evidence="11">
    <name type="scientific">Noccaea caerulescens</name>
    <name type="common">Alpine penny-cress</name>
    <name type="synonym">Thlaspi caerulescens</name>
    <dbReference type="NCBI Taxonomy" id="107243"/>
    <lineage>
        <taxon>Eukaryota</taxon>
        <taxon>Viridiplantae</taxon>
        <taxon>Streptophyta</taxon>
        <taxon>Embryophyta</taxon>
        <taxon>Tracheophyta</taxon>
        <taxon>Spermatophyta</taxon>
        <taxon>Magnoliopsida</taxon>
        <taxon>eudicotyledons</taxon>
        <taxon>Gunneridae</taxon>
        <taxon>Pentapetalae</taxon>
        <taxon>rosids</taxon>
        <taxon>malvids</taxon>
        <taxon>Brassicales</taxon>
        <taxon>Brassicaceae</taxon>
        <taxon>Coluteocarpeae</taxon>
        <taxon>Noccaea</taxon>
    </lineage>
</organism>
<dbReference type="GO" id="GO:0006325">
    <property type="term" value="P:chromatin organization"/>
    <property type="evidence" value="ECO:0007669"/>
    <property type="project" value="UniProtKB-KW"/>
</dbReference>
<feature type="region of interest" description="Disordered" evidence="8">
    <location>
        <begin position="362"/>
        <end position="383"/>
    </location>
</feature>
<evidence type="ECO:0000256" key="2">
    <source>
        <dbReference type="ARBA" id="ARBA00008913"/>
    </source>
</evidence>
<feature type="compositionally biased region" description="Low complexity" evidence="8">
    <location>
        <begin position="1755"/>
        <end position="1768"/>
    </location>
</feature>
<evidence type="ECO:0000256" key="6">
    <source>
        <dbReference type="ARBA" id="ARBA00057743"/>
    </source>
</evidence>
<feature type="domain" description="Myb-like" evidence="9">
    <location>
        <begin position="1017"/>
        <end position="1075"/>
    </location>
</feature>
<dbReference type="SMART" id="SM00573">
    <property type="entry name" value="HSA"/>
    <property type="match status" value="1"/>
</dbReference>
<dbReference type="InterPro" id="IPR014012">
    <property type="entry name" value="HSA_dom"/>
</dbReference>
<feature type="region of interest" description="Disordered" evidence="8">
    <location>
        <begin position="408"/>
        <end position="443"/>
    </location>
</feature>
<feature type="region of interest" description="Disordered" evidence="8">
    <location>
        <begin position="806"/>
        <end position="915"/>
    </location>
</feature>
<dbReference type="PROSITE" id="PS50090">
    <property type="entry name" value="MYB_LIKE"/>
    <property type="match status" value="1"/>
</dbReference>
<dbReference type="GO" id="GO:0005634">
    <property type="term" value="C:nucleus"/>
    <property type="evidence" value="ECO:0007669"/>
    <property type="project" value="UniProtKB-SubCell"/>
</dbReference>
<comment type="function">
    <text evidence="6">Component of the NuA4 histone acetyltransferase complex which is involved in transcriptional activation of selected genes principally by acetylation of nucleosomal histone H4 and H2A.</text>
</comment>
<feature type="compositionally biased region" description="Polar residues" evidence="8">
    <location>
        <begin position="1698"/>
        <end position="1709"/>
    </location>
</feature>
<feature type="compositionally biased region" description="Low complexity" evidence="8">
    <location>
        <begin position="1388"/>
        <end position="1402"/>
    </location>
</feature>
<dbReference type="GO" id="GO:0048510">
    <property type="term" value="P:regulation of timing of transition from vegetative to reproductive phase"/>
    <property type="evidence" value="ECO:0007669"/>
    <property type="project" value="UniProtKB-ARBA"/>
</dbReference>
<dbReference type="PROSITE" id="PS51204">
    <property type="entry name" value="HSA"/>
    <property type="match status" value="1"/>
</dbReference>
<feature type="compositionally biased region" description="Pro residues" evidence="8">
    <location>
        <begin position="1461"/>
        <end position="1472"/>
    </location>
</feature>
<dbReference type="CDD" id="cd00167">
    <property type="entry name" value="SANT"/>
    <property type="match status" value="1"/>
</dbReference>